<gene>
    <name evidence="2" type="ORF">HGRIS_006805</name>
</gene>
<protein>
    <recommendedName>
        <fullName evidence="1">Beta-glucuronidase C-terminal domain-containing protein</fullName>
    </recommendedName>
</protein>
<name>A0ABR3JAN1_9AGAR</name>
<keyword evidence="3" id="KW-1185">Reference proteome</keyword>
<dbReference type="SUPFAM" id="SSF51445">
    <property type="entry name" value="(Trans)glycosidases"/>
    <property type="match status" value="1"/>
</dbReference>
<dbReference type="PANTHER" id="PTHR36183">
    <property type="entry name" value="BETA-GLUCURONIDASE"/>
    <property type="match status" value="1"/>
</dbReference>
<evidence type="ECO:0000313" key="2">
    <source>
        <dbReference type="EMBL" id="KAL0952547.1"/>
    </source>
</evidence>
<dbReference type="InterPro" id="IPR017853">
    <property type="entry name" value="GH"/>
</dbReference>
<proteinExistence type="predicted"/>
<dbReference type="Gene3D" id="3.20.20.80">
    <property type="entry name" value="Glycosidases"/>
    <property type="match status" value="1"/>
</dbReference>
<dbReference type="InterPro" id="IPR031728">
    <property type="entry name" value="GlcAase_C"/>
</dbReference>
<sequence length="631" mass="68290">MAGHLVFQFSKRDHSWVSLSKCPSSTKSVSSYVTFISSKTRFLMDFVFPWLSWTECVSGQFTAWFSFRSYHECSSHIQVPFLNLMANIQQRAGQVKVRVGGNTQETATLVESLADGRALEKDLKGVSNPTQTPPLLFTPEILYMMRNISSLVNVRWFLGIPWNDTSNFRLGIAERGQEILGDFLIGLQAGNEPDLYARHGHRPQEYGPFDYVGEVSNLLTAMSGDVHARNRQLLIGPNLATGDWIPEQIWDTGFVDTFNTNLAFLAVEHYPTDNCFAQFGVGTQRDPQTMFPTYLNHTAGQVIIQPYLNSTNYAQQKSKRLLMFETNTASCGGFAGISDSYGAALWGIDYALQMAHSNFSGALFHVGGQNVFYNPFTSPPTNQSTFHQWTIGPIYYASLIVAESLGPSNKSQVLDLNANGGNIFTPAYAIYENGNPARVALFNYVTDPSGASDITAQIAIGGSGINQPNGSPASVKVKYFSASSVSQKYNFKWANQTFGNIFESDGRLMGNEDIQTVQCDTGTNLCSIKVPAPGFALVFLSDSAQTENAGAGSTTFPTTAQTKTRNTATVDPSVLATSNGHKGMNGGVLGSTSKGSSNGAFGVQQSVPGAVMLASLVAGAGAVLAGRGLWR</sequence>
<organism evidence="2 3">
    <name type="scientific">Hohenbuehelia grisea</name>
    <dbReference type="NCBI Taxonomy" id="104357"/>
    <lineage>
        <taxon>Eukaryota</taxon>
        <taxon>Fungi</taxon>
        <taxon>Dikarya</taxon>
        <taxon>Basidiomycota</taxon>
        <taxon>Agaricomycotina</taxon>
        <taxon>Agaricomycetes</taxon>
        <taxon>Agaricomycetidae</taxon>
        <taxon>Agaricales</taxon>
        <taxon>Pleurotineae</taxon>
        <taxon>Pleurotaceae</taxon>
        <taxon>Hohenbuehelia</taxon>
    </lineage>
</organism>
<dbReference type="PANTHER" id="PTHR36183:SF2">
    <property type="entry name" value="BETA-GLUCURONIDASE C-TERMINAL DOMAIN-CONTAINING PROTEIN"/>
    <property type="match status" value="1"/>
</dbReference>
<dbReference type="EMBL" id="JASNQZ010000010">
    <property type="protein sequence ID" value="KAL0952547.1"/>
    <property type="molecule type" value="Genomic_DNA"/>
</dbReference>
<dbReference type="Proteomes" id="UP001556367">
    <property type="component" value="Unassembled WGS sequence"/>
</dbReference>
<evidence type="ECO:0000313" key="3">
    <source>
        <dbReference type="Proteomes" id="UP001556367"/>
    </source>
</evidence>
<accession>A0ABR3JAN1</accession>
<evidence type="ECO:0000259" key="1">
    <source>
        <dbReference type="Pfam" id="PF16862"/>
    </source>
</evidence>
<comment type="caution">
    <text evidence="2">The sequence shown here is derived from an EMBL/GenBank/DDBJ whole genome shotgun (WGS) entry which is preliminary data.</text>
</comment>
<feature type="domain" description="Beta-glucuronidase C-terminal" evidence="1">
    <location>
        <begin position="427"/>
        <end position="537"/>
    </location>
</feature>
<dbReference type="InterPro" id="IPR052974">
    <property type="entry name" value="GH79_Enzymes"/>
</dbReference>
<dbReference type="Pfam" id="PF16862">
    <property type="entry name" value="Glyco_hydro_79C"/>
    <property type="match status" value="1"/>
</dbReference>
<reference evidence="3" key="1">
    <citation type="submission" date="2024-06" db="EMBL/GenBank/DDBJ databases">
        <title>Multi-omics analyses provide insights into the biosynthesis of the anticancer antibiotic pleurotin in Hohenbuehelia grisea.</title>
        <authorList>
            <person name="Weaver J.A."/>
            <person name="Alberti F."/>
        </authorList>
    </citation>
    <scope>NUCLEOTIDE SEQUENCE [LARGE SCALE GENOMIC DNA]</scope>
    <source>
        <strain evidence="3">T-177</strain>
    </source>
</reference>